<reference evidence="3" key="2">
    <citation type="submission" date="2012-07" db="EMBL/GenBank/DDBJ databases">
        <title>Complete genome sequence of 'Candidatus Mycoplasma haemolamae'.</title>
        <authorList>
            <person name="Guimaraes A.M.S."/>
            <person name="Toth B."/>
            <person name="Santos A.P."/>
            <person name="Nascimento N.C."/>
            <person name="Sojka J.E."/>
            <person name="Messick J.B."/>
        </authorList>
    </citation>
    <scope>NUCLEOTIDE SEQUENCE [LARGE SCALE GENOMIC DNA]</scope>
    <source>
        <strain evidence="3">Purdue</strain>
    </source>
</reference>
<keyword evidence="3" id="KW-1185">Reference proteome</keyword>
<organism evidence="2 3">
    <name type="scientific">Mycoplasma haematolamae (strain Purdue)</name>
    <dbReference type="NCBI Taxonomy" id="1212765"/>
    <lineage>
        <taxon>Bacteria</taxon>
        <taxon>Bacillati</taxon>
        <taxon>Mycoplasmatota</taxon>
        <taxon>Mollicutes</taxon>
        <taxon>Mycoplasmataceae</taxon>
        <taxon>Mycoplasma</taxon>
    </lineage>
</organism>
<dbReference type="AlphaFoldDB" id="I7CJ83"/>
<proteinExistence type="predicted"/>
<accession>I7CJ83</accession>
<dbReference type="Proteomes" id="UP000006502">
    <property type="component" value="Chromosome"/>
</dbReference>
<protein>
    <submittedName>
        <fullName evidence="2">Uncharacterized protein</fullName>
    </submittedName>
</protein>
<dbReference type="PATRIC" id="fig|1212765.3.peg.384"/>
<gene>
    <name evidence="2" type="ordered locus">MHLP_01720</name>
</gene>
<dbReference type="KEGG" id="mhl:MHLP_01720"/>
<evidence type="ECO:0000313" key="3">
    <source>
        <dbReference type="Proteomes" id="UP000006502"/>
    </source>
</evidence>
<sequence>MASSKVIISALLGAGGVSGAVVTPLVLSRSSVEQSDRSAGESAQAGHTGAPSVSHGPENPANPEYSFAFFSEDKAIGVPLFCANKNNAYPEFRVTSSTTANIECREGAKTAEHNTLTVKDNEYQNEPISKLKCTYQDSKDGRYSCTYEGGGLKVFLDNVEQKDAAAQHVSVWVHNN</sequence>
<evidence type="ECO:0000256" key="1">
    <source>
        <dbReference type="SAM" id="MobiDB-lite"/>
    </source>
</evidence>
<dbReference type="HOGENOM" id="CLU_1523521_0_0_14"/>
<dbReference type="EMBL" id="CP003731">
    <property type="protein sequence ID" value="AFO51924.1"/>
    <property type="molecule type" value="Genomic_DNA"/>
</dbReference>
<name>I7CJ83_MYCHA</name>
<feature type="region of interest" description="Disordered" evidence="1">
    <location>
        <begin position="32"/>
        <end position="58"/>
    </location>
</feature>
<reference evidence="2 3" key="1">
    <citation type="journal article" date="2012" name="J. Bacteriol.">
        <title>Genome Sequence of "Candidatus Mycoplasma haemolamae" Strain Purdue, a Red Blood Cell Pathogen of Alpacas (Vicugna pacos) and Llamas (Lama glama).</title>
        <authorList>
            <person name="Guimaraes A.M."/>
            <person name="Toth B."/>
            <person name="Santos A.P."/>
            <person name="do Nascimento N.C."/>
            <person name="Kritchevsky J.E."/>
            <person name="Messick J.B."/>
        </authorList>
    </citation>
    <scope>NUCLEOTIDE SEQUENCE [LARGE SCALE GENOMIC DNA]</scope>
    <source>
        <strain evidence="2 3">Purdue</strain>
    </source>
</reference>
<evidence type="ECO:0000313" key="2">
    <source>
        <dbReference type="EMBL" id="AFO51924.1"/>
    </source>
</evidence>
<dbReference type="STRING" id="1212765.MHLP_01720"/>